<evidence type="ECO:0000256" key="6">
    <source>
        <dbReference type="ARBA" id="ARBA00022840"/>
    </source>
</evidence>
<comment type="caution">
    <text evidence="16">The sequence shown here is derived from an EMBL/GenBank/DDBJ whole genome shotgun (WGS) entry which is preliminary data.</text>
</comment>
<evidence type="ECO:0000313" key="17">
    <source>
        <dbReference type="Proteomes" id="UP001165413"/>
    </source>
</evidence>
<dbReference type="InterPro" id="IPR027417">
    <property type="entry name" value="P-loop_NTPase"/>
</dbReference>
<comment type="catalytic activity">
    <reaction evidence="10">
        <text>Couples ATP hydrolysis with the unwinding of duplex DNA by translocating in the 3'-5' direction.</text>
        <dbReference type="EC" id="5.6.2.4"/>
    </reaction>
</comment>
<dbReference type="InterPro" id="IPR013520">
    <property type="entry name" value="Ribonucl_H"/>
</dbReference>
<evidence type="ECO:0000256" key="11">
    <source>
        <dbReference type="ARBA" id="ARBA00034808"/>
    </source>
</evidence>
<dbReference type="FunFam" id="3.30.420.10:FF:000045">
    <property type="entry name" value="3'-5' exonuclease DinG"/>
    <property type="match status" value="1"/>
</dbReference>
<keyword evidence="1" id="KW-0540">Nuclease</keyword>
<dbReference type="Gene3D" id="3.30.420.10">
    <property type="entry name" value="Ribonuclease H-like superfamily/Ribonuclease H"/>
    <property type="match status" value="1"/>
</dbReference>
<evidence type="ECO:0000256" key="5">
    <source>
        <dbReference type="ARBA" id="ARBA00022839"/>
    </source>
</evidence>
<evidence type="ECO:0000256" key="8">
    <source>
        <dbReference type="ARBA" id="ARBA00025483"/>
    </source>
</evidence>
<dbReference type="SMART" id="SM00479">
    <property type="entry name" value="EXOIII"/>
    <property type="match status" value="1"/>
</dbReference>
<name>A0AA41X3D7_9ALTE</name>
<keyword evidence="4 14" id="KW-0347">Helicase</keyword>
<protein>
    <recommendedName>
        <fullName evidence="11">DNA 3'-5' helicase</fullName>
        <ecNumber evidence="11">5.6.2.4</ecNumber>
    </recommendedName>
    <alternativeName>
        <fullName evidence="12">DNA 3'-5' helicase II</fullName>
    </alternativeName>
</protein>
<comment type="function">
    <text evidence="8">DNA polymerase III is a complex, multichain enzyme responsible for most of the replicative synthesis in bacteria. The epsilon subunit contain the editing function and is a proofreading 3'-5' exonuclease.</text>
</comment>
<dbReference type="GO" id="GO:0003677">
    <property type="term" value="F:DNA binding"/>
    <property type="evidence" value="ECO:0007669"/>
    <property type="project" value="InterPro"/>
</dbReference>
<accession>A0AA41X3D7</accession>
<dbReference type="Gene3D" id="3.40.50.300">
    <property type="entry name" value="P-loop containing nucleotide triphosphate hydrolases"/>
    <property type="match status" value="4"/>
</dbReference>
<evidence type="ECO:0000256" key="12">
    <source>
        <dbReference type="ARBA" id="ARBA00034923"/>
    </source>
</evidence>
<dbReference type="Pfam" id="PF13361">
    <property type="entry name" value="UvrD_C"/>
    <property type="match status" value="1"/>
</dbReference>
<evidence type="ECO:0000256" key="7">
    <source>
        <dbReference type="ARBA" id="ARBA00023235"/>
    </source>
</evidence>
<dbReference type="InterPro" id="IPR014016">
    <property type="entry name" value="UvrD-like_ATP-bd"/>
</dbReference>
<dbReference type="PROSITE" id="PS51198">
    <property type="entry name" value="UVRD_HELICASE_ATP_BIND"/>
    <property type="match status" value="1"/>
</dbReference>
<gene>
    <name evidence="16" type="ORF">NLF92_11820</name>
</gene>
<dbReference type="AlphaFoldDB" id="A0AA41X3D7"/>
<keyword evidence="2 14" id="KW-0547">Nucleotide-binding</keyword>
<dbReference type="PANTHER" id="PTHR11070:SF2">
    <property type="entry name" value="ATP-DEPENDENT DNA HELICASE SRS2"/>
    <property type="match status" value="1"/>
</dbReference>
<dbReference type="InterPro" id="IPR036397">
    <property type="entry name" value="RNaseH_sf"/>
</dbReference>
<comment type="catalytic activity">
    <reaction evidence="13">
        <text>ATP + H2O = ADP + phosphate + H(+)</text>
        <dbReference type="Rhea" id="RHEA:13065"/>
        <dbReference type="ChEBI" id="CHEBI:15377"/>
        <dbReference type="ChEBI" id="CHEBI:15378"/>
        <dbReference type="ChEBI" id="CHEBI:30616"/>
        <dbReference type="ChEBI" id="CHEBI:43474"/>
        <dbReference type="ChEBI" id="CHEBI:456216"/>
        <dbReference type="EC" id="5.6.2.4"/>
    </reaction>
</comment>
<dbReference type="Pfam" id="PF00929">
    <property type="entry name" value="RNase_T"/>
    <property type="match status" value="1"/>
</dbReference>
<dbReference type="InterPro" id="IPR000212">
    <property type="entry name" value="DNA_helicase_UvrD/REP"/>
</dbReference>
<feature type="binding site" evidence="14">
    <location>
        <begin position="27"/>
        <end position="34"/>
    </location>
    <ligand>
        <name>ATP</name>
        <dbReference type="ChEBI" id="CHEBI:30616"/>
    </ligand>
</feature>
<keyword evidence="5" id="KW-0269">Exonuclease</keyword>
<comment type="subunit">
    <text evidence="9">DNA polymerase III contains a core (composed of alpha, epsilon and theta chains) that associates with a tau subunit. This core dimerizes to form the POLIII' complex. PolIII' associates with the gamma complex (composed of gamma, delta, delta', psi and chi chains) and with the beta chain to form the complete DNA polymerase III complex.</text>
</comment>
<keyword evidence="3 14" id="KW-0378">Hydrolase</keyword>
<dbReference type="RefSeq" id="WP_254102214.1">
    <property type="nucleotide sequence ID" value="NZ_JANATA010000026.1"/>
</dbReference>
<evidence type="ECO:0000256" key="4">
    <source>
        <dbReference type="ARBA" id="ARBA00022806"/>
    </source>
</evidence>
<keyword evidence="6 14" id="KW-0067">ATP-binding</keyword>
<dbReference type="EC" id="5.6.2.4" evidence="11"/>
<feature type="domain" description="UvrD-like helicase ATP-binding" evidence="15">
    <location>
        <begin position="6"/>
        <end position="327"/>
    </location>
</feature>
<evidence type="ECO:0000256" key="14">
    <source>
        <dbReference type="PROSITE-ProRule" id="PRU00560"/>
    </source>
</evidence>
<sequence length="917" mass="104216">MSSEPILFDEQQSALTAISSGKHFVNAPPGAGKTAILTARLADACARYADDKEIICLTFTTRAATEMQDRAASVLGKRQPFIGNFHAFCMEVIRNSRLPYHTRAASILPDEYKHQMLNMAKTHIALKPQTTTYPDILSHFLQQSALQTELQLQQSAYSPPSLKSALYNLYIPFKLIELGLEDEFSELIAGYCKTHLIGAVVTVQMQSGLGSLEPETALAYLWLWFKTFVKVKKQSRCLDFDDVLCIGLQELLRHPQPRAFIQIDEVQDLNPVQWAILRCLQTPTTHIFAVGDSEQSIYRFLGADLALLRSEVAEYTHHSLAQNYRSHPAILSILNQYRHEHWQLRPIAAQSDIAETHPTLLLQFNDAVQERERLCKAVAKIIAEPERNVGLLVPTNALCNTYAETLLDNDISFFQVSQSDLLQKAVLQDWFSWLKVLDGNAARMDWWSIIFRLSRHTGGNKMQLADVIAFTNKIQRIGLPLEQVLYQTQTSTLFNYPLKHLCSEFADEGVVIFDTETTGLDFFQEKIIQLAAVRVINGEVVAEFDRYVDVGMDADSRLHEAFLKSQAIHHITEDQVANGDSLSEVLQDFFAFIGTSPLVAHNMHFDKMMLRTNIQALPQDPELLAAYHRVTQQYQFDTLVLSRMMYPKEDSHRLESLLDSFGLAGVNSHNALDDVKATASLLTKIVADLPPRLQQVDAVLDEYATLINPVNHHLKTLLPLFYESTLQHFSVSLVDVLRTWLEYTLAQSSWYDAKTAQITRLEIERKLIPWLDRQGYFGDFPTLVNTQLWFNKSDPAVIQQLRKIDTLFMLKEIDLIDPEQDKVVISTVHRAKGLEFDTVLLPSATENAYPGWIPKDTPDVEVQARRAESKRLLYVALSRPKRKLIISYHCWDGRYSKQLSPFIQGSQGLFSYTQNAK</sequence>
<evidence type="ECO:0000313" key="16">
    <source>
        <dbReference type="EMBL" id="MCP3429631.1"/>
    </source>
</evidence>
<dbReference type="InterPro" id="IPR014017">
    <property type="entry name" value="DNA_helicase_UvrD-like_C"/>
</dbReference>
<dbReference type="Pfam" id="PF00580">
    <property type="entry name" value="UvrD-helicase"/>
    <property type="match status" value="1"/>
</dbReference>
<dbReference type="GO" id="GO:0043138">
    <property type="term" value="F:3'-5' DNA helicase activity"/>
    <property type="evidence" value="ECO:0007669"/>
    <property type="project" value="UniProtKB-EC"/>
</dbReference>
<evidence type="ECO:0000256" key="1">
    <source>
        <dbReference type="ARBA" id="ARBA00022722"/>
    </source>
</evidence>
<dbReference type="SUPFAM" id="SSF52540">
    <property type="entry name" value="P-loop containing nucleoside triphosphate hydrolases"/>
    <property type="match status" value="1"/>
</dbReference>
<dbReference type="GO" id="GO:0005524">
    <property type="term" value="F:ATP binding"/>
    <property type="evidence" value="ECO:0007669"/>
    <property type="project" value="UniProtKB-UniRule"/>
</dbReference>
<keyword evidence="7" id="KW-0413">Isomerase</keyword>
<evidence type="ECO:0000256" key="2">
    <source>
        <dbReference type="ARBA" id="ARBA00022741"/>
    </source>
</evidence>
<dbReference type="EMBL" id="JANATA010000026">
    <property type="protein sequence ID" value="MCP3429631.1"/>
    <property type="molecule type" value="Genomic_DNA"/>
</dbReference>
<dbReference type="SUPFAM" id="SSF53098">
    <property type="entry name" value="Ribonuclease H-like"/>
    <property type="match status" value="1"/>
</dbReference>
<dbReference type="InterPro" id="IPR012337">
    <property type="entry name" value="RNaseH-like_sf"/>
</dbReference>
<organism evidence="16 17">
    <name type="scientific">Opacimonas viscosa</name>
    <dbReference type="NCBI Taxonomy" id="2961944"/>
    <lineage>
        <taxon>Bacteria</taxon>
        <taxon>Pseudomonadati</taxon>
        <taxon>Pseudomonadota</taxon>
        <taxon>Gammaproteobacteria</taxon>
        <taxon>Alteromonadales</taxon>
        <taxon>Alteromonadaceae</taxon>
        <taxon>Opacimonas</taxon>
    </lineage>
</organism>
<evidence type="ECO:0000256" key="9">
    <source>
        <dbReference type="ARBA" id="ARBA00026073"/>
    </source>
</evidence>
<dbReference type="GO" id="GO:0000725">
    <property type="term" value="P:recombinational repair"/>
    <property type="evidence" value="ECO:0007669"/>
    <property type="project" value="TreeGrafter"/>
</dbReference>
<dbReference type="Proteomes" id="UP001165413">
    <property type="component" value="Unassembled WGS sequence"/>
</dbReference>
<dbReference type="CDD" id="cd06127">
    <property type="entry name" value="DEDDh"/>
    <property type="match status" value="1"/>
</dbReference>
<evidence type="ECO:0000259" key="15">
    <source>
        <dbReference type="PROSITE" id="PS51198"/>
    </source>
</evidence>
<proteinExistence type="predicted"/>
<reference evidence="16" key="1">
    <citation type="submission" date="2022-07" db="EMBL/GenBank/DDBJ databases">
        <title>Characterization of the Novel Bacterium Alteromonas immobilis LMIT006 and Alteromonas gregis LMIT007.</title>
        <authorList>
            <person name="Lin X."/>
        </authorList>
    </citation>
    <scope>NUCLEOTIDE SEQUENCE</scope>
    <source>
        <strain evidence="16">LMIT007</strain>
    </source>
</reference>
<evidence type="ECO:0000256" key="10">
    <source>
        <dbReference type="ARBA" id="ARBA00034617"/>
    </source>
</evidence>
<dbReference type="GO" id="GO:0004527">
    <property type="term" value="F:exonuclease activity"/>
    <property type="evidence" value="ECO:0007669"/>
    <property type="project" value="UniProtKB-KW"/>
</dbReference>
<dbReference type="PANTHER" id="PTHR11070">
    <property type="entry name" value="UVRD / RECB / PCRA DNA HELICASE FAMILY MEMBER"/>
    <property type="match status" value="1"/>
</dbReference>
<keyword evidence="17" id="KW-1185">Reference proteome</keyword>
<evidence type="ECO:0000256" key="3">
    <source>
        <dbReference type="ARBA" id="ARBA00022801"/>
    </source>
</evidence>
<evidence type="ECO:0000256" key="13">
    <source>
        <dbReference type="ARBA" id="ARBA00048988"/>
    </source>
</evidence>